<dbReference type="AlphaFoldDB" id="I4B231"/>
<organism evidence="1 2">
    <name type="scientific">Turneriella parva (strain ATCC BAA-1111 / DSM 21527 / NCTC 11395 / H)</name>
    <name type="common">Leptospira parva</name>
    <dbReference type="NCBI Taxonomy" id="869212"/>
    <lineage>
        <taxon>Bacteria</taxon>
        <taxon>Pseudomonadati</taxon>
        <taxon>Spirochaetota</taxon>
        <taxon>Spirochaetia</taxon>
        <taxon>Leptospirales</taxon>
        <taxon>Leptospiraceae</taxon>
        <taxon>Turneriella</taxon>
    </lineage>
</organism>
<dbReference type="HOGENOM" id="CLU_1618292_0_0_12"/>
<accession>I4B231</accession>
<dbReference type="EMBL" id="CP002959">
    <property type="protein sequence ID" value="AFM11338.1"/>
    <property type="molecule type" value="Genomic_DNA"/>
</dbReference>
<proteinExistence type="predicted"/>
<evidence type="ECO:0000313" key="1">
    <source>
        <dbReference type="EMBL" id="AFM11338.1"/>
    </source>
</evidence>
<keyword evidence="2" id="KW-1185">Reference proteome</keyword>
<dbReference type="STRING" id="869212.Turpa_0687"/>
<gene>
    <name evidence="1" type="ordered locus">Turpa_0687</name>
</gene>
<protein>
    <submittedName>
        <fullName evidence="1">Uncharacterized protein</fullName>
    </submittedName>
</protein>
<dbReference type="RefSeq" id="WP_014801856.1">
    <property type="nucleotide sequence ID" value="NC_018020.1"/>
</dbReference>
<reference evidence="1 2" key="1">
    <citation type="submission" date="2012-06" db="EMBL/GenBank/DDBJ databases">
        <title>The complete chromosome of genome of Turneriella parva DSM 21527.</title>
        <authorList>
            <consortium name="US DOE Joint Genome Institute (JGI-PGF)"/>
            <person name="Lucas S."/>
            <person name="Han J."/>
            <person name="Lapidus A."/>
            <person name="Bruce D."/>
            <person name="Goodwin L."/>
            <person name="Pitluck S."/>
            <person name="Peters L."/>
            <person name="Kyrpides N."/>
            <person name="Mavromatis K."/>
            <person name="Ivanova N."/>
            <person name="Mikhailova N."/>
            <person name="Chertkov O."/>
            <person name="Detter J.C."/>
            <person name="Tapia R."/>
            <person name="Han C."/>
            <person name="Land M."/>
            <person name="Hauser L."/>
            <person name="Markowitz V."/>
            <person name="Cheng J.-F."/>
            <person name="Hugenholtz P."/>
            <person name="Woyke T."/>
            <person name="Wu D."/>
            <person name="Gronow S."/>
            <person name="Wellnitz S."/>
            <person name="Brambilla E."/>
            <person name="Klenk H.-P."/>
            <person name="Eisen J.A."/>
        </authorList>
    </citation>
    <scope>NUCLEOTIDE SEQUENCE [LARGE SCALE GENOMIC DNA]</scope>
    <source>
        <strain evidence="2">ATCC BAA-1111 / DSM 21527 / NCTC 11395 / H</strain>
    </source>
</reference>
<evidence type="ECO:0000313" key="2">
    <source>
        <dbReference type="Proteomes" id="UP000006048"/>
    </source>
</evidence>
<dbReference type="OrthoDB" id="9904513at2"/>
<sequence length="164" mass="18246">MAVVKLKDYVFSPAVSVGFDAATEEIKATFVGTRTNLYLVPGRREVEEGFWKSVLSNTVTMESITLGDKSIPEVVQSMLLAPDTTLESLDAFFRRLQETWSSTKIVAIQDLKNLNVSAFCGGSMAFRKQGDLVYTPFMLSLGKAYKNDIKNFYAPIAAELKNKR</sequence>
<name>I4B231_TURPD</name>
<dbReference type="KEGG" id="tpx:Turpa_0687"/>
<dbReference type="Proteomes" id="UP000006048">
    <property type="component" value="Chromosome"/>
</dbReference>